<dbReference type="InterPro" id="IPR029061">
    <property type="entry name" value="THDP-binding"/>
</dbReference>
<accession>X1I645</accession>
<comment type="caution">
    <text evidence="1">The sequence shown here is derived from an EMBL/GenBank/DDBJ whole genome shotgun (WGS) entry which is preliminary data.</text>
</comment>
<dbReference type="SUPFAM" id="SSF52518">
    <property type="entry name" value="Thiamin diphosphate-binding fold (THDP-binding)"/>
    <property type="match status" value="1"/>
</dbReference>
<feature type="non-terminal residue" evidence="1">
    <location>
        <position position="78"/>
    </location>
</feature>
<organism evidence="1">
    <name type="scientific">marine sediment metagenome</name>
    <dbReference type="NCBI Taxonomy" id="412755"/>
    <lineage>
        <taxon>unclassified sequences</taxon>
        <taxon>metagenomes</taxon>
        <taxon>ecological metagenomes</taxon>
    </lineage>
</organism>
<gene>
    <name evidence="1" type="ORF">S03H2_48489</name>
</gene>
<dbReference type="AlphaFoldDB" id="X1I645"/>
<evidence type="ECO:0008006" key="2">
    <source>
        <dbReference type="Google" id="ProtNLM"/>
    </source>
</evidence>
<proteinExistence type="predicted"/>
<evidence type="ECO:0000313" key="1">
    <source>
        <dbReference type="EMBL" id="GAH64780.1"/>
    </source>
</evidence>
<name>X1I645_9ZZZZ</name>
<dbReference type="InterPro" id="IPR051457">
    <property type="entry name" value="2-oxoacid:Fd_oxidoreductase"/>
</dbReference>
<dbReference type="PANTHER" id="PTHR48084">
    <property type="entry name" value="2-OXOGLUTARATE OXIDOREDUCTASE SUBUNIT KORB-RELATED"/>
    <property type="match status" value="1"/>
</dbReference>
<sequence>MKEEDRHQGKNPIEDLLRMDRIPHIWCPGCGIGVVVTSFAEALRKSEIDLDKLVVVSGIGCTGRVAGYIKLDSFHTTH</sequence>
<reference evidence="1" key="1">
    <citation type="journal article" date="2014" name="Front. Microbiol.">
        <title>High frequency of phylogenetically diverse reductive dehalogenase-homologous genes in deep subseafloor sedimentary metagenomes.</title>
        <authorList>
            <person name="Kawai M."/>
            <person name="Futagami T."/>
            <person name="Toyoda A."/>
            <person name="Takaki Y."/>
            <person name="Nishi S."/>
            <person name="Hori S."/>
            <person name="Arai W."/>
            <person name="Tsubouchi T."/>
            <person name="Morono Y."/>
            <person name="Uchiyama I."/>
            <person name="Ito T."/>
            <person name="Fujiyama A."/>
            <person name="Inagaki F."/>
            <person name="Takami H."/>
        </authorList>
    </citation>
    <scope>NUCLEOTIDE SEQUENCE</scope>
    <source>
        <strain evidence="1">Expedition CK06-06</strain>
    </source>
</reference>
<dbReference type="PANTHER" id="PTHR48084:SF1">
    <property type="entry name" value="2-OXOGLUTARATE SYNTHASE SUBUNIT KORB"/>
    <property type="match status" value="1"/>
</dbReference>
<protein>
    <recommendedName>
        <fullName evidence="2">Thiamine pyrophosphate enzyme TPP-binding domain-containing protein</fullName>
    </recommendedName>
</protein>
<dbReference type="EMBL" id="BARU01030574">
    <property type="protein sequence ID" value="GAH64780.1"/>
    <property type="molecule type" value="Genomic_DNA"/>
</dbReference>